<evidence type="ECO:0000313" key="1">
    <source>
        <dbReference type="EMBL" id="KAJ1951402.1"/>
    </source>
</evidence>
<accession>A0ACC1JHL1</accession>
<dbReference type="Proteomes" id="UP001150603">
    <property type="component" value="Unassembled WGS sequence"/>
</dbReference>
<keyword evidence="2" id="KW-1185">Reference proteome</keyword>
<dbReference type="EMBL" id="JANBPW010000019">
    <property type="protein sequence ID" value="KAJ1951402.1"/>
    <property type="molecule type" value="Genomic_DNA"/>
</dbReference>
<feature type="non-terminal residue" evidence="1">
    <location>
        <position position="293"/>
    </location>
</feature>
<sequence>MESSISQPAFDELPVMYQARIRDLQQELLDGDITQKGFNKKIGRIMEEYQATQAPAPTPVVSPAMHQQQQQHLQSSSASSRQVQFSEPSADSQANPAVASRPGASSVDYVTRKSTLLGFKKPGINFDDLLGEFDEVSDDSDDSELTGNISYRLQPDRTPLGISVDGLERTTGMKSPQTPTGVRDGTTSSSGKSTPRTRSGSRTPYNLGGRVVDDISGWTGDNDWAEKSPAGTTGGAFTVLHDIMDPLGSRATQMQQALDSDDSSVDEFDSIGPADFNPDQITRDAMNSSRAAL</sequence>
<gene>
    <name evidence="1" type="ORF">FBU59_000182</name>
</gene>
<proteinExistence type="predicted"/>
<evidence type="ECO:0000313" key="2">
    <source>
        <dbReference type="Proteomes" id="UP001150603"/>
    </source>
</evidence>
<organism evidence="1 2">
    <name type="scientific">Linderina macrospora</name>
    <dbReference type="NCBI Taxonomy" id="4868"/>
    <lineage>
        <taxon>Eukaryota</taxon>
        <taxon>Fungi</taxon>
        <taxon>Fungi incertae sedis</taxon>
        <taxon>Zoopagomycota</taxon>
        <taxon>Kickxellomycotina</taxon>
        <taxon>Kickxellomycetes</taxon>
        <taxon>Kickxellales</taxon>
        <taxon>Kickxellaceae</taxon>
        <taxon>Linderina</taxon>
    </lineage>
</organism>
<protein>
    <submittedName>
        <fullName evidence="1">Uncharacterized protein</fullName>
    </submittedName>
</protein>
<comment type="caution">
    <text evidence="1">The sequence shown here is derived from an EMBL/GenBank/DDBJ whole genome shotgun (WGS) entry which is preliminary data.</text>
</comment>
<name>A0ACC1JHL1_9FUNG</name>
<reference evidence="1" key="1">
    <citation type="submission" date="2022-07" db="EMBL/GenBank/DDBJ databases">
        <title>Phylogenomic reconstructions and comparative analyses of Kickxellomycotina fungi.</title>
        <authorList>
            <person name="Reynolds N.K."/>
            <person name="Stajich J.E."/>
            <person name="Barry K."/>
            <person name="Grigoriev I.V."/>
            <person name="Crous P."/>
            <person name="Smith M.E."/>
        </authorList>
    </citation>
    <scope>NUCLEOTIDE SEQUENCE</scope>
    <source>
        <strain evidence="1">NRRL 5244</strain>
    </source>
</reference>